<accession>E3LX02</accession>
<sequence length="93" mass="10606">MENVNQMISDRHSRLGEFFRFYTIRNKYQISIFSTCLQKFNLFLSPVSHLALICSSGKSPVVNCHLLPLQPRAILSSGKISHQEVHKLSCSKV</sequence>
<gene>
    <name evidence="1" type="ORF">CRE_02973</name>
</gene>
<dbReference type="AlphaFoldDB" id="E3LX02"/>
<proteinExistence type="predicted"/>
<organism evidence="2">
    <name type="scientific">Caenorhabditis remanei</name>
    <name type="common">Caenorhabditis vulgaris</name>
    <dbReference type="NCBI Taxonomy" id="31234"/>
    <lineage>
        <taxon>Eukaryota</taxon>
        <taxon>Metazoa</taxon>
        <taxon>Ecdysozoa</taxon>
        <taxon>Nematoda</taxon>
        <taxon>Chromadorea</taxon>
        <taxon>Rhabditida</taxon>
        <taxon>Rhabditina</taxon>
        <taxon>Rhabditomorpha</taxon>
        <taxon>Rhabditoidea</taxon>
        <taxon>Rhabditidae</taxon>
        <taxon>Peloderinae</taxon>
        <taxon>Caenorhabditis</taxon>
    </lineage>
</organism>
<evidence type="ECO:0000313" key="1">
    <source>
        <dbReference type="EMBL" id="EFO83524.1"/>
    </source>
</evidence>
<dbReference type="EMBL" id="DS268417">
    <property type="protein sequence ID" value="EFO83524.1"/>
    <property type="molecule type" value="Genomic_DNA"/>
</dbReference>
<protein>
    <submittedName>
        <fullName evidence="1">Uncharacterized protein</fullName>
    </submittedName>
</protein>
<evidence type="ECO:0000313" key="2">
    <source>
        <dbReference type="Proteomes" id="UP000008281"/>
    </source>
</evidence>
<dbReference type="InParanoid" id="E3LX02"/>
<reference evidence="1" key="1">
    <citation type="submission" date="2007-07" db="EMBL/GenBank/DDBJ databases">
        <title>PCAP assembly of the Caenorhabditis remanei genome.</title>
        <authorList>
            <consortium name="The Caenorhabditis remanei Sequencing Consortium"/>
            <person name="Wilson R.K."/>
        </authorList>
    </citation>
    <scope>NUCLEOTIDE SEQUENCE [LARGE SCALE GENOMIC DNA]</scope>
    <source>
        <strain evidence="1">PB4641</strain>
    </source>
</reference>
<dbReference type="Proteomes" id="UP000008281">
    <property type="component" value="Unassembled WGS sequence"/>
</dbReference>
<dbReference type="HOGENOM" id="CLU_2401714_0_0_1"/>
<keyword evidence="2" id="KW-1185">Reference proteome</keyword>
<name>E3LX02_CAERE</name>